<dbReference type="GO" id="GO:0005506">
    <property type="term" value="F:iron ion binding"/>
    <property type="evidence" value="ECO:0007669"/>
    <property type="project" value="InterPro"/>
</dbReference>
<dbReference type="InterPro" id="IPR017972">
    <property type="entry name" value="Cyt_P450_CS"/>
</dbReference>
<evidence type="ECO:0000256" key="10">
    <source>
        <dbReference type="ARBA" id="ARBA00023004"/>
    </source>
</evidence>
<dbReference type="InterPro" id="IPR001128">
    <property type="entry name" value="Cyt_P450"/>
</dbReference>
<dbReference type="AlphaFoldDB" id="A0AAV8VHG5"/>
<feature type="binding site" description="axial binding residue" evidence="13">
    <location>
        <position position="458"/>
    </location>
    <ligand>
        <name>heme</name>
        <dbReference type="ChEBI" id="CHEBI:30413"/>
    </ligand>
    <ligandPart>
        <name>Fe</name>
        <dbReference type="ChEBI" id="CHEBI:18248"/>
    </ligandPart>
</feature>
<evidence type="ECO:0000313" key="17">
    <source>
        <dbReference type="Proteomes" id="UP001159042"/>
    </source>
</evidence>
<dbReference type="GO" id="GO:0020037">
    <property type="term" value="F:heme binding"/>
    <property type="evidence" value="ECO:0007669"/>
    <property type="project" value="InterPro"/>
</dbReference>
<evidence type="ECO:0000256" key="9">
    <source>
        <dbReference type="ARBA" id="ARBA00023002"/>
    </source>
</evidence>
<dbReference type="InterPro" id="IPR002401">
    <property type="entry name" value="Cyt_P450_E_grp-I"/>
</dbReference>
<dbReference type="GO" id="GO:0005789">
    <property type="term" value="C:endoplasmic reticulum membrane"/>
    <property type="evidence" value="ECO:0007669"/>
    <property type="project" value="UniProtKB-SubCell"/>
</dbReference>
<keyword evidence="15" id="KW-0812">Transmembrane</keyword>
<keyword evidence="17" id="KW-1185">Reference proteome</keyword>
<evidence type="ECO:0000256" key="14">
    <source>
        <dbReference type="RuleBase" id="RU000461"/>
    </source>
</evidence>
<keyword evidence="15" id="KW-1133">Transmembrane helix</keyword>
<keyword evidence="8" id="KW-0492">Microsome</keyword>
<proteinExistence type="inferred from homology"/>
<keyword evidence="10 13" id="KW-0408">Iron</keyword>
<evidence type="ECO:0008006" key="18">
    <source>
        <dbReference type="Google" id="ProtNLM"/>
    </source>
</evidence>
<evidence type="ECO:0000256" key="2">
    <source>
        <dbReference type="ARBA" id="ARBA00004174"/>
    </source>
</evidence>
<keyword evidence="5 13" id="KW-0349">Heme</keyword>
<accession>A0AAV8VHG5</accession>
<evidence type="ECO:0000256" key="3">
    <source>
        <dbReference type="ARBA" id="ARBA00004406"/>
    </source>
</evidence>
<dbReference type="FunFam" id="1.10.630.10:FF:000042">
    <property type="entry name" value="Cytochrome P450"/>
    <property type="match status" value="1"/>
</dbReference>
<dbReference type="Proteomes" id="UP001159042">
    <property type="component" value="Unassembled WGS sequence"/>
</dbReference>
<protein>
    <recommendedName>
        <fullName evidence="18">Cytochrome P450</fullName>
    </recommendedName>
</protein>
<dbReference type="InterPro" id="IPR036396">
    <property type="entry name" value="Cyt_P450_sf"/>
</dbReference>
<evidence type="ECO:0000256" key="11">
    <source>
        <dbReference type="ARBA" id="ARBA00023033"/>
    </source>
</evidence>
<dbReference type="Gene3D" id="1.10.630.10">
    <property type="entry name" value="Cytochrome P450"/>
    <property type="match status" value="1"/>
</dbReference>
<evidence type="ECO:0000256" key="7">
    <source>
        <dbReference type="ARBA" id="ARBA00022824"/>
    </source>
</evidence>
<keyword evidence="11 14" id="KW-0503">Monooxygenase</keyword>
<dbReference type="EMBL" id="JANEYG010000089">
    <property type="protein sequence ID" value="KAJ8913633.1"/>
    <property type="molecule type" value="Genomic_DNA"/>
</dbReference>
<name>A0AAV8VHG5_9CUCU</name>
<gene>
    <name evidence="16" type="ORF">NQ315_007350</name>
</gene>
<dbReference type="GO" id="GO:0016705">
    <property type="term" value="F:oxidoreductase activity, acting on paired donors, with incorporation or reduction of molecular oxygen"/>
    <property type="evidence" value="ECO:0007669"/>
    <property type="project" value="InterPro"/>
</dbReference>
<evidence type="ECO:0000256" key="5">
    <source>
        <dbReference type="ARBA" id="ARBA00022617"/>
    </source>
</evidence>
<reference evidence="16 17" key="1">
    <citation type="journal article" date="2023" name="Insect Mol. Biol.">
        <title>Genome sequencing provides insights into the evolution of gene families encoding plant cell wall-degrading enzymes in longhorned beetles.</title>
        <authorList>
            <person name="Shin N.R."/>
            <person name="Okamura Y."/>
            <person name="Kirsch R."/>
            <person name="Pauchet Y."/>
        </authorList>
    </citation>
    <scope>NUCLEOTIDE SEQUENCE [LARGE SCALE GENOMIC DNA]</scope>
    <source>
        <strain evidence="16">EAD_L_NR</strain>
    </source>
</reference>
<evidence type="ECO:0000256" key="15">
    <source>
        <dbReference type="SAM" id="Phobius"/>
    </source>
</evidence>
<comment type="cofactor">
    <cofactor evidence="1 13">
        <name>heme</name>
        <dbReference type="ChEBI" id="CHEBI:30413"/>
    </cofactor>
</comment>
<comment type="similarity">
    <text evidence="4 14">Belongs to the cytochrome P450 family.</text>
</comment>
<keyword evidence="9 14" id="KW-0560">Oxidoreductase</keyword>
<organism evidence="16 17">
    <name type="scientific">Exocentrus adspersus</name>
    <dbReference type="NCBI Taxonomy" id="1586481"/>
    <lineage>
        <taxon>Eukaryota</taxon>
        <taxon>Metazoa</taxon>
        <taxon>Ecdysozoa</taxon>
        <taxon>Arthropoda</taxon>
        <taxon>Hexapoda</taxon>
        <taxon>Insecta</taxon>
        <taxon>Pterygota</taxon>
        <taxon>Neoptera</taxon>
        <taxon>Endopterygota</taxon>
        <taxon>Coleoptera</taxon>
        <taxon>Polyphaga</taxon>
        <taxon>Cucujiformia</taxon>
        <taxon>Chrysomeloidea</taxon>
        <taxon>Cerambycidae</taxon>
        <taxon>Lamiinae</taxon>
        <taxon>Acanthocinini</taxon>
        <taxon>Exocentrus</taxon>
    </lineage>
</organism>
<evidence type="ECO:0000256" key="8">
    <source>
        <dbReference type="ARBA" id="ARBA00022848"/>
    </source>
</evidence>
<dbReference type="PANTHER" id="PTHR24292">
    <property type="entry name" value="CYTOCHROME P450"/>
    <property type="match status" value="1"/>
</dbReference>
<dbReference type="PANTHER" id="PTHR24292:SF100">
    <property type="entry name" value="CYTOCHROME P450 6A16, ISOFORM B-RELATED"/>
    <property type="match status" value="1"/>
</dbReference>
<dbReference type="PRINTS" id="PR00385">
    <property type="entry name" value="P450"/>
</dbReference>
<evidence type="ECO:0000313" key="16">
    <source>
        <dbReference type="EMBL" id="KAJ8913633.1"/>
    </source>
</evidence>
<comment type="caution">
    <text evidence="16">The sequence shown here is derived from an EMBL/GenBank/DDBJ whole genome shotgun (WGS) entry which is preliminary data.</text>
</comment>
<keyword evidence="12 15" id="KW-0472">Membrane</keyword>
<evidence type="ECO:0000256" key="12">
    <source>
        <dbReference type="ARBA" id="ARBA00023136"/>
    </source>
</evidence>
<sequence>MALYFGSAILDLLAVLTTLLAAVYAYMIWTFQYWKRRNVPHFDPVIPWGNMENPMNRTLSISEYITLLCKKAKAKGWKYFGTYSIMQVNLVVLDLDLVKHIMTKDFQNFVDRGFYTNEKDDPLSAHLFAIGGNKWRRLRTKLSPTFTSGKMKSMFSTLADCGAVLETYIQKSVDNINGNDIKEIVSKFSTDVIGSCAFGLQFNSFTDLNSPFRMHGRKIFDRSSFQDFKFVVATVFPKIARALHIMATPNDTSDFFRKVVEDTITYRWKNNVTRNDFLQLLLELMDKNATTKNGIKGSDSQNLTMDEAAAQCFVFFIAGFETSSTTMTFALFHLALHQDIQDKVRNEIKTVLANHNNQITYDSLNELKYMKQVIDETLRFYVPLPFVTRMAAEDYKLPGEDVVIEKGTRVMIPIQAIHMDEDIYPEPNKFDPERFNDKNKAGRHPYAHIPFGEGPRICIGERFGIMQTKVGLTTILRNFRVTLNKKMKLPLKLSTKGFFPSAEGGVWLNLEKP</sequence>
<evidence type="ECO:0000256" key="6">
    <source>
        <dbReference type="ARBA" id="ARBA00022723"/>
    </source>
</evidence>
<dbReference type="GO" id="GO:0004497">
    <property type="term" value="F:monooxygenase activity"/>
    <property type="evidence" value="ECO:0007669"/>
    <property type="project" value="UniProtKB-KW"/>
</dbReference>
<keyword evidence="7" id="KW-0256">Endoplasmic reticulum</keyword>
<feature type="transmembrane region" description="Helical" evidence="15">
    <location>
        <begin position="12"/>
        <end position="31"/>
    </location>
</feature>
<evidence type="ECO:0000256" key="13">
    <source>
        <dbReference type="PIRSR" id="PIRSR602401-1"/>
    </source>
</evidence>
<dbReference type="InterPro" id="IPR050476">
    <property type="entry name" value="Insect_CytP450_Detox"/>
</dbReference>
<dbReference type="SUPFAM" id="SSF48264">
    <property type="entry name" value="Cytochrome P450"/>
    <property type="match status" value="1"/>
</dbReference>
<dbReference type="CDD" id="cd11056">
    <property type="entry name" value="CYP6-like"/>
    <property type="match status" value="1"/>
</dbReference>
<dbReference type="Pfam" id="PF00067">
    <property type="entry name" value="p450"/>
    <property type="match status" value="1"/>
</dbReference>
<dbReference type="PROSITE" id="PS00086">
    <property type="entry name" value="CYTOCHROME_P450"/>
    <property type="match status" value="1"/>
</dbReference>
<keyword evidence="6 13" id="KW-0479">Metal-binding</keyword>
<evidence type="ECO:0000256" key="4">
    <source>
        <dbReference type="ARBA" id="ARBA00010617"/>
    </source>
</evidence>
<comment type="subcellular location">
    <subcellularLocation>
        <location evidence="3">Endoplasmic reticulum membrane</location>
        <topology evidence="3">Peripheral membrane protein</topology>
    </subcellularLocation>
    <subcellularLocation>
        <location evidence="2">Microsome membrane</location>
        <topology evidence="2">Peripheral membrane protein</topology>
    </subcellularLocation>
</comment>
<evidence type="ECO:0000256" key="1">
    <source>
        <dbReference type="ARBA" id="ARBA00001971"/>
    </source>
</evidence>
<dbReference type="PRINTS" id="PR00463">
    <property type="entry name" value="EP450I"/>
</dbReference>